<organism evidence="2 3">
    <name type="scientific">Metamycoplasma canadense</name>
    <dbReference type="NCBI Taxonomy" id="29554"/>
    <lineage>
        <taxon>Bacteria</taxon>
        <taxon>Bacillati</taxon>
        <taxon>Mycoplasmatota</taxon>
        <taxon>Mycoplasmoidales</taxon>
        <taxon>Metamycoplasmataceae</taxon>
        <taxon>Metamycoplasma</taxon>
    </lineage>
</organism>
<dbReference type="InterPro" id="IPR016071">
    <property type="entry name" value="Staphylococal_nuclease_OB-fold"/>
</dbReference>
<protein>
    <recommendedName>
        <fullName evidence="1">TNase-like domain-containing protein</fullName>
    </recommendedName>
</protein>
<name>A0A077L762_9BACT</name>
<reference evidence="3" key="1">
    <citation type="journal article" date="2014" name="Genome Announc.">
        <title>Complete Genome Sequence of Mycoplasma canadense Strain HAZ 360_1 from Bovine Mastitic Milk in Japan.</title>
        <authorList>
            <person name="Hata E."/>
        </authorList>
    </citation>
    <scope>NUCLEOTIDE SEQUENCE [LARGE SCALE GENOMIC DNA]</scope>
    <source>
        <strain evidence="3">HAZ360_1</strain>
    </source>
</reference>
<dbReference type="KEGG" id="mcan:MCAN360_0524"/>
<evidence type="ECO:0000313" key="3">
    <source>
        <dbReference type="Proteomes" id="UP000031641"/>
    </source>
</evidence>
<evidence type="ECO:0000313" key="2">
    <source>
        <dbReference type="EMBL" id="BAP39641.1"/>
    </source>
</evidence>
<sequence length="253" mass="29810">MKTKKIILSFTLTSLIPLSTICLIQCEEKNDFQIINKNEINNKTKTNDEIYLLNEENKIIINKKDYYISNFFQEQKATEVKLVVVNDGDTAFLENIKNNNEKSKFRFFGIDTPETSKKINNIFEPTNGIQYKYGKIAKNFTSDKLKNAKKIWVIPQTTKSIKNKEKNKYFYDKFNRIVAIIIVLNKDGKFICLNKELVINGYSKVAYISLDKKNLFYSNNDNFYHYIKNAEKEAREKEIGIWKEDLRNIYPKD</sequence>
<dbReference type="EMBL" id="AP014631">
    <property type="protein sequence ID" value="BAP39641.1"/>
    <property type="molecule type" value="Genomic_DNA"/>
</dbReference>
<dbReference type="InterPro" id="IPR035437">
    <property type="entry name" value="SNase_OB-fold_sf"/>
</dbReference>
<proteinExistence type="predicted"/>
<feature type="domain" description="TNase-like" evidence="1">
    <location>
        <begin position="76"/>
        <end position="244"/>
    </location>
</feature>
<dbReference type="PROSITE" id="PS50830">
    <property type="entry name" value="TNASE_3"/>
    <property type="match status" value="1"/>
</dbReference>
<dbReference type="Pfam" id="PF00565">
    <property type="entry name" value="SNase"/>
    <property type="match status" value="1"/>
</dbReference>
<dbReference type="STRING" id="29554.MCAN360_0524"/>
<keyword evidence="3" id="KW-1185">Reference proteome</keyword>
<dbReference type="RefSeq" id="WP_052461472.1">
    <property type="nucleotide sequence ID" value="NZ_AP014631.1"/>
</dbReference>
<dbReference type="Gene3D" id="2.40.50.90">
    <property type="match status" value="1"/>
</dbReference>
<dbReference type="AlphaFoldDB" id="A0A077L762"/>
<dbReference type="OrthoDB" id="401280at2"/>
<evidence type="ECO:0000259" key="1">
    <source>
        <dbReference type="PROSITE" id="PS50830"/>
    </source>
</evidence>
<dbReference type="SUPFAM" id="SSF50199">
    <property type="entry name" value="Staphylococcal nuclease"/>
    <property type="match status" value="1"/>
</dbReference>
<dbReference type="Proteomes" id="UP000031641">
    <property type="component" value="Chromosome"/>
</dbReference>
<dbReference type="HOGENOM" id="CLU_1097616_0_0_14"/>
<gene>
    <name evidence="2" type="primary">snc</name>
    <name evidence="2" type="ORF">MCAN360_0524</name>
</gene>
<accession>A0A077L762</accession>
<dbReference type="SMART" id="SM00318">
    <property type="entry name" value="SNc"/>
    <property type="match status" value="1"/>
</dbReference>